<name>A0AAV7T2N4_PLEWA</name>
<sequence length="169" mass="18488">MASQRQVGQRAVGERCLPPPLRCSPPPEQDFIPALSPLRLPADPRATEPEPEGEKVETPTRATRPPPVPSRSRRGPVPPRPLLSASARQGLGYPAEAHGPRVFLGSYIPTQKFFFEAVPRDAERLDAVGSYETLAEPEDEVAAIAAKDGRVDPDAEKRTRDPTAKPRTW</sequence>
<protein>
    <submittedName>
        <fullName evidence="2">Uncharacterized protein</fullName>
    </submittedName>
</protein>
<dbReference type="Proteomes" id="UP001066276">
    <property type="component" value="Chromosome 4_1"/>
</dbReference>
<feature type="compositionally biased region" description="Basic and acidic residues" evidence="1">
    <location>
        <begin position="147"/>
        <end position="169"/>
    </location>
</feature>
<dbReference type="EMBL" id="JANPWB010000007">
    <property type="protein sequence ID" value="KAJ1170764.1"/>
    <property type="molecule type" value="Genomic_DNA"/>
</dbReference>
<reference evidence="2" key="1">
    <citation type="journal article" date="2022" name="bioRxiv">
        <title>Sequencing and chromosome-scale assembly of the giantPleurodeles waltlgenome.</title>
        <authorList>
            <person name="Brown T."/>
            <person name="Elewa A."/>
            <person name="Iarovenko S."/>
            <person name="Subramanian E."/>
            <person name="Araus A.J."/>
            <person name="Petzold A."/>
            <person name="Susuki M."/>
            <person name="Suzuki K.-i.T."/>
            <person name="Hayashi T."/>
            <person name="Toyoda A."/>
            <person name="Oliveira C."/>
            <person name="Osipova E."/>
            <person name="Leigh N.D."/>
            <person name="Simon A."/>
            <person name="Yun M.H."/>
        </authorList>
    </citation>
    <scope>NUCLEOTIDE SEQUENCE</scope>
    <source>
        <strain evidence="2">20211129_DDA</strain>
        <tissue evidence="2">Liver</tissue>
    </source>
</reference>
<feature type="region of interest" description="Disordered" evidence="1">
    <location>
        <begin position="1"/>
        <end position="96"/>
    </location>
</feature>
<feature type="compositionally biased region" description="Pro residues" evidence="1">
    <location>
        <begin position="17"/>
        <end position="28"/>
    </location>
</feature>
<dbReference type="AlphaFoldDB" id="A0AAV7T2N4"/>
<accession>A0AAV7T2N4</accession>
<evidence type="ECO:0000313" key="2">
    <source>
        <dbReference type="EMBL" id="KAJ1170764.1"/>
    </source>
</evidence>
<comment type="caution">
    <text evidence="2">The sequence shown here is derived from an EMBL/GenBank/DDBJ whole genome shotgun (WGS) entry which is preliminary data.</text>
</comment>
<keyword evidence="3" id="KW-1185">Reference proteome</keyword>
<evidence type="ECO:0000256" key="1">
    <source>
        <dbReference type="SAM" id="MobiDB-lite"/>
    </source>
</evidence>
<evidence type="ECO:0000313" key="3">
    <source>
        <dbReference type="Proteomes" id="UP001066276"/>
    </source>
</evidence>
<gene>
    <name evidence="2" type="ORF">NDU88_002636</name>
</gene>
<feature type="compositionally biased region" description="Basic and acidic residues" evidence="1">
    <location>
        <begin position="45"/>
        <end position="58"/>
    </location>
</feature>
<proteinExistence type="predicted"/>
<feature type="region of interest" description="Disordered" evidence="1">
    <location>
        <begin position="146"/>
        <end position="169"/>
    </location>
</feature>
<organism evidence="2 3">
    <name type="scientific">Pleurodeles waltl</name>
    <name type="common">Iberian ribbed newt</name>
    <dbReference type="NCBI Taxonomy" id="8319"/>
    <lineage>
        <taxon>Eukaryota</taxon>
        <taxon>Metazoa</taxon>
        <taxon>Chordata</taxon>
        <taxon>Craniata</taxon>
        <taxon>Vertebrata</taxon>
        <taxon>Euteleostomi</taxon>
        <taxon>Amphibia</taxon>
        <taxon>Batrachia</taxon>
        <taxon>Caudata</taxon>
        <taxon>Salamandroidea</taxon>
        <taxon>Salamandridae</taxon>
        <taxon>Pleurodelinae</taxon>
        <taxon>Pleurodeles</taxon>
    </lineage>
</organism>